<comment type="catalytic activity">
    <reaction evidence="4">
        <text>a ribonucleoside 5'-triphosphate + H2O = a ribonucleoside 5'-phosphate + diphosphate + H(+)</text>
        <dbReference type="Rhea" id="RHEA:23996"/>
        <dbReference type="ChEBI" id="CHEBI:15377"/>
        <dbReference type="ChEBI" id="CHEBI:15378"/>
        <dbReference type="ChEBI" id="CHEBI:33019"/>
        <dbReference type="ChEBI" id="CHEBI:58043"/>
        <dbReference type="ChEBI" id="CHEBI:61557"/>
        <dbReference type="EC" id="3.6.1.9"/>
    </reaction>
</comment>
<comment type="caution">
    <text evidence="4">Lacks conserved residue(s) required for the propagation of feature annotation.</text>
</comment>
<gene>
    <name evidence="5" type="ORF">F0Q34_07730</name>
</gene>
<protein>
    <recommendedName>
        <fullName evidence="4">Nucleoside triphosphate pyrophosphatase</fullName>
        <ecNumber evidence="4">3.6.1.9</ecNumber>
    </recommendedName>
    <alternativeName>
        <fullName evidence="4">Nucleotide pyrophosphatase</fullName>
        <shortName evidence="4">Nucleotide PPase</shortName>
    </alternativeName>
</protein>
<keyword evidence="3 4" id="KW-0546">Nucleotide metabolism</keyword>
<dbReference type="AlphaFoldDB" id="A0A5B2TIA9"/>
<dbReference type="InterPro" id="IPR029001">
    <property type="entry name" value="ITPase-like_fam"/>
</dbReference>
<evidence type="ECO:0000256" key="2">
    <source>
        <dbReference type="ARBA" id="ARBA00022801"/>
    </source>
</evidence>
<evidence type="ECO:0000256" key="4">
    <source>
        <dbReference type="HAMAP-Rule" id="MF_00528"/>
    </source>
</evidence>
<dbReference type="GO" id="GO:0009117">
    <property type="term" value="P:nucleotide metabolic process"/>
    <property type="evidence" value="ECO:0007669"/>
    <property type="project" value="UniProtKB-KW"/>
</dbReference>
<evidence type="ECO:0000313" key="5">
    <source>
        <dbReference type="EMBL" id="KAA2213929.1"/>
    </source>
</evidence>
<keyword evidence="6" id="KW-1185">Reference proteome</keyword>
<comment type="subcellular location">
    <subcellularLocation>
        <location evidence="4">Cytoplasm</location>
    </subcellularLocation>
</comment>
<dbReference type="PANTHER" id="PTHR43213:SF5">
    <property type="entry name" value="BIFUNCTIONAL DTTP_UTP PYROPHOSPHATASE_METHYLTRANSFERASE PROTEIN-RELATED"/>
    <property type="match status" value="1"/>
</dbReference>
<keyword evidence="2 4" id="KW-0378">Hydrolase</keyword>
<dbReference type="Gene3D" id="3.90.950.10">
    <property type="match status" value="1"/>
</dbReference>
<dbReference type="GO" id="GO:0005737">
    <property type="term" value="C:cytoplasm"/>
    <property type="evidence" value="ECO:0007669"/>
    <property type="project" value="UniProtKB-SubCell"/>
</dbReference>
<proteinExistence type="inferred from homology"/>
<comment type="catalytic activity">
    <reaction evidence="4">
        <text>a 2'-deoxyribonucleoside 5'-triphosphate + H2O = a 2'-deoxyribonucleoside 5'-phosphate + diphosphate + H(+)</text>
        <dbReference type="Rhea" id="RHEA:44644"/>
        <dbReference type="ChEBI" id="CHEBI:15377"/>
        <dbReference type="ChEBI" id="CHEBI:15378"/>
        <dbReference type="ChEBI" id="CHEBI:33019"/>
        <dbReference type="ChEBI" id="CHEBI:61560"/>
        <dbReference type="ChEBI" id="CHEBI:65317"/>
        <dbReference type="EC" id="3.6.1.9"/>
    </reaction>
</comment>
<dbReference type="SUPFAM" id="SSF52972">
    <property type="entry name" value="ITPase-like"/>
    <property type="match status" value="1"/>
</dbReference>
<name>A0A5B2TIA9_9PROT</name>
<dbReference type="InterPro" id="IPR003697">
    <property type="entry name" value="Maf-like"/>
</dbReference>
<comment type="cofactor">
    <cofactor evidence="1 4">
        <name>a divalent metal cation</name>
        <dbReference type="ChEBI" id="CHEBI:60240"/>
    </cofactor>
</comment>
<evidence type="ECO:0000256" key="3">
    <source>
        <dbReference type="ARBA" id="ARBA00023080"/>
    </source>
</evidence>
<comment type="caution">
    <text evidence="5">The sequence shown here is derived from an EMBL/GenBank/DDBJ whole genome shotgun (WGS) entry which is preliminary data.</text>
</comment>
<dbReference type="HAMAP" id="MF_00528">
    <property type="entry name" value="Maf"/>
    <property type="match status" value="1"/>
</dbReference>
<evidence type="ECO:0000256" key="1">
    <source>
        <dbReference type="ARBA" id="ARBA00001968"/>
    </source>
</evidence>
<comment type="function">
    <text evidence="4">Nucleoside triphosphate pyrophosphatase. May have a dual role in cell division arrest and in preventing the incorporation of modified nucleotides into cellular nucleic acids.</text>
</comment>
<evidence type="ECO:0000313" key="6">
    <source>
        <dbReference type="Proteomes" id="UP000322110"/>
    </source>
</evidence>
<feature type="active site" description="Proton acceptor" evidence="4">
    <location>
        <position position="76"/>
    </location>
</feature>
<accession>A0A5B2TIA9</accession>
<organism evidence="5 6">
    <name type="scientific">Teichococcus oryzae</name>
    <dbReference type="NCBI Taxonomy" id="1608942"/>
    <lineage>
        <taxon>Bacteria</taxon>
        <taxon>Pseudomonadati</taxon>
        <taxon>Pseudomonadota</taxon>
        <taxon>Alphaproteobacteria</taxon>
        <taxon>Acetobacterales</taxon>
        <taxon>Roseomonadaceae</taxon>
        <taxon>Roseomonas</taxon>
    </lineage>
</organism>
<dbReference type="EC" id="3.6.1.9" evidence="4"/>
<dbReference type="OrthoDB" id="9813962at2"/>
<dbReference type="PIRSF" id="PIRSF006305">
    <property type="entry name" value="Maf"/>
    <property type="match status" value="1"/>
</dbReference>
<dbReference type="Proteomes" id="UP000322110">
    <property type="component" value="Unassembled WGS sequence"/>
</dbReference>
<dbReference type="EMBL" id="VUKA01000002">
    <property type="protein sequence ID" value="KAA2213929.1"/>
    <property type="molecule type" value="Genomic_DNA"/>
</dbReference>
<dbReference type="Pfam" id="PF02545">
    <property type="entry name" value="Maf"/>
    <property type="match status" value="1"/>
</dbReference>
<dbReference type="PANTHER" id="PTHR43213">
    <property type="entry name" value="BIFUNCTIONAL DTTP/UTP PYROPHOSPHATASE/METHYLTRANSFERASE PROTEIN-RELATED"/>
    <property type="match status" value="1"/>
</dbReference>
<reference evidence="5 6" key="1">
    <citation type="journal article" date="2015" name="Int. J. Syst. Evol. Microbiol.">
        <title>Roseomonas oryzae sp. nov., isolated from paddy rhizosphere soil.</title>
        <authorList>
            <person name="Ramaprasad E.V."/>
            <person name="Sasikala Ch."/>
            <person name="Ramana Ch.V."/>
        </authorList>
    </citation>
    <scope>NUCLEOTIDE SEQUENCE [LARGE SCALE GENOMIC DNA]</scope>
    <source>
        <strain evidence="5 6">KCTC 42542</strain>
    </source>
</reference>
<dbReference type="RefSeq" id="WP_149811585.1">
    <property type="nucleotide sequence ID" value="NZ_VUKA01000002.1"/>
</dbReference>
<keyword evidence="4" id="KW-0963">Cytoplasm</keyword>
<dbReference type="GO" id="GO:0047429">
    <property type="term" value="F:nucleoside triphosphate diphosphatase activity"/>
    <property type="evidence" value="ECO:0007669"/>
    <property type="project" value="UniProtKB-EC"/>
</dbReference>
<comment type="similarity">
    <text evidence="4">Belongs to the Maf family.</text>
</comment>
<sequence>MSIRLLLASSSATRATLLRSAGLTFEALPAAVDEAALKQSAQAEGLSPADAALLLAEAKAMRIARREPEALVIGADQLLVCDGQWFDKPETPAAARDQLLVLRGKAHILFTALVAWRGGQRVWHHVATPKLVMRDFSDAFLDHYLAAEGAAVCSSVGAYRLEGLGVQLFRDIQGEHSAILGLPLMPLLGFLRQHGAIAA</sequence>